<proteinExistence type="inferred from homology"/>
<dbReference type="PANTHER" id="PTHR42697:SF1">
    <property type="entry name" value="ENDONUCLEASE 8"/>
    <property type="match status" value="1"/>
</dbReference>
<dbReference type="SUPFAM" id="SSF57716">
    <property type="entry name" value="Glucocorticoid receptor-like (DNA-binding domain)"/>
    <property type="match status" value="1"/>
</dbReference>
<evidence type="ECO:0000313" key="16">
    <source>
        <dbReference type="EMBL" id="WQB68928.1"/>
    </source>
</evidence>
<protein>
    <recommendedName>
        <fullName evidence="2">DNA-(apurinic or apyrimidinic site) lyase</fullName>
        <ecNumber evidence="2">4.2.99.18</ecNumber>
    </recommendedName>
</protein>
<comment type="similarity">
    <text evidence="1">Belongs to the FPG family.</text>
</comment>
<keyword evidence="10" id="KW-0456">Lyase</keyword>
<keyword evidence="5 13" id="KW-0863">Zinc-finger</keyword>
<evidence type="ECO:0000256" key="9">
    <source>
        <dbReference type="ARBA" id="ARBA00023204"/>
    </source>
</evidence>
<dbReference type="SUPFAM" id="SSF46946">
    <property type="entry name" value="S13-like H2TH domain"/>
    <property type="match status" value="1"/>
</dbReference>
<dbReference type="PROSITE" id="PS51068">
    <property type="entry name" value="FPG_CAT"/>
    <property type="match status" value="1"/>
</dbReference>
<keyword evidence="6" id="KW-0378">Hydrolase</keyword>
<accession>A0ABZ0V7Z8</accession>
<keyword evidence="12" id="KW-0326">Glycosidase</keyword>
<dbReference type="PANTHER" id="PTHR42697">
    <property type="entry name" value="ENDONUCLEASE 8"/>
    <property type="match status" value="1"/>
</dbReference>
<dbReference type="Proteomes" id="UP001324533">
    <property type="component" value="Chromosome"/>
</dbReference>
<dbReference type="Gene3D" id="3.20.190.10">
    <property type="entry name" value="MutM-like, N-terminal"/>
    <property type="match status" value="1"/>
</dbReference>
<dbReference type="Gene3D" id="1.10.8.50">
    <property type="match status" value="1"/>
</dbReference>
<evidence type="ECO:0000256" key="4">
    <source>
        <dbReference type="ARBA" id="ARBA00022763"/>
    </source>
</evidence>
<keyword evidence="4" id="KW-0227">DNA damage</keyword>
<keyword evidence="11" id="KW-0511">Multifunctional enzyme</keyword>
<keyword evidence="3" id="KW-0479">Metal-binding</keyword>
<evidence type="ECO:0000256" key="8">
    <source>
        <dbReference type="ARBA" id="ARBA00023125"/>
    </source>
</evidence>
<dbReference type="EC" id="4.2.99.18" evidence="2"/>
<dbReference type="InterPro" id="IPR000214">
    <property type="entry name" value="Znf_DNA_glyclase/AP_lyase"/>
</dbReference>
<dbReference type="Pfam" id="PF06831">
    <property type="entry name" value="H2TH"/>
    <property type="match status" value="1"/>
</dbReference>
<keyword evidence="8" id="KW-0238">DNA-binding</keyword>
<feature type="domain" description="Formamidopyrimidine-DNA glycosylase catalytic" evidence="15">
    <location>
        <begin position="2"/>
        <end position="109"/>
    </location>
</feature>
<dbReference type="InterPro" id="IPR012319">
    <property type="entry name" value="FPG_cat"/>
</dbReference>
<organism evidence="16 17">
    <name type="scientific">Microbacterium invictum</name>
    <dbReference type="NCBI Taxonomy" id="515415"/>
    <lineage>
        <taxon>Bacteria</taxon>
        <taxon>Bacillati</taxon>
        <taxon>Actinomycetota</taxon>
        <taxon>Actinomycetes</taxon>
        <taxon>Micrococcales</taxon>
        <taxon>Microbacteriaceae</taxon>
        <taxon>Microbacterium</taxon>
    </lineage>
</organism>
<dbReference type="PROSITE" id="PS51066">
    <property type="entry name" value="ZF_FPG_2"/>
    <property type="match status" value="1"/>
</dbReference>
<keyword evidence="7" id="KW-0862">Zinc</keyword>
<evidence type="ECO:0000256" key="10">
    <source>
        <dbReference type="ARBA" id="ARBA00023239"/>
    </source>
</evidence>
<dbReference type="EMBL" id="CP139779">
    <property type="protein sequence ID" value="WQB68928.1"/>
    <property type="molecule type" value="Genomic_DNA"/>
</dbReference>
<evidence type="ECO:0000256" key="5">
    <source>
        <dbReference type="ARBA" id="ARBA00022771"/>
    </source>
</evidence>
<gene>
    <name evidence="16" type="ORF">T9R20_09370</name>
</gene>
<evidence type="ECO:0000259" key="15">
    <source>
        <dbReference type="PROSITE" id="PS51068"/>
    </source>
</evidence>
<evidence type="ECO:0000256" key="11">
    <source>
        <dbReference type="ARBA" id="ARBA00023268"/>
    </source>
</evidence>
<evidence type="ECO:0000256" key="6">
    <source>
        <dbReference type="ARBA" id="ARBA00022801"/>
    </source>
</evidence>
<evidence type="ECO:0000256" key="7">
    <source>
        <dbReference type="ARBA" id="ARBA00022833"/>
    </source>
</evidence>
<dbReference type="Pfam" id="PF01149">
    <property type="entry name" value="Fapy_DNA_glyco"/>
    <property type="match status" value="1"/>
</dbReference>
<evidence type="ECO:0000256" key="2">
    <source>
        <dbReference type="ARBA" id="ARBA00012720"/>
    </source>
</evidence>
<dbReference type="InterPro" id="IPR035937">
    <property type="entry name" value="FPG_N"/>
</dbReference>
<feature type="domain" description="FPG-type" evidence="14">
    <location>
        <begin position="222"/>
        <end position="261"/>
    </location>
</feature>
<dbReference type="SUPFAM" id="SSF81624">
    <property type="entry name" value="N-terminal domain of MutM-like DNA repair proteins"/>
    <property type="match status" value="1"/>
</dbReference>
<keyword evidence="9" id="KW-0234">DNA repair</keyword>
<evidence type="ECO:0000313" key="17">
    <source>
        <dbReference type="Proteomes" id="UP001324533"/>
    </source>
</evidence>
<evidence type="ECO:0000259" key="14">
    <source>
        <dbReference type="PROSITE" id="PS51066"/>
    </source>
</evidence>
<evidence type="ECO:0000256" key="1">
    <source>
        <dbReference type="ARBA" id="ARBA00009409"/>
    </source>
</evidence>
<evidence type="ECO:0000256" key="12">
    <source>
        <dbReference type="ARBA" id="ARBA00023295"/>
    </source>
</evidence>
<dbReference type="SMART" id="SM01232">
    <property type="entry name" value="H2TH"/>
    <property type="match status" value="1"/>
</dbReference>
<dbReference type="SMART" id="SM00898">
    <property type="entry name" value="Fapy_DNA_glyco"/>
    <property type="match status" value="1"/>
</dbReference>
<dbReference type="InterPro" id="IPR015886">
    <property type="entry name" value="H2TH_FPG"/>
</dbReference>
<name>A0ABZ0V7Z8_9MICO</name>
<evidence type="ECO:0000256" key="3">
    <source>
        <dbReference type="ARBA" id="ARBA00022723"/>
    </source>
</evidence>
<reference evidence="16 17" key="1">
    <citation type="submission" date="2023-06" db="EMBL/GenBank/DDBJ databases">
        <title>Rock-solubilizing bacteria, Microbacterium invictum, promotes re-establishment of vegetation in rocky wasteland by accelerating rock bio-weathering and reshaping soil bacterial community.</title>
        <authorList>
            <person name="Liu C."/>
        </authorList>
    </citation>
    <scope>NUCLEOTIDE SEQUENCE [LARGE SCALE GENOMIC DNA]</scope>
    <source>
        <strain evidence="16 17">X-18</strain>
    </source>
</reference>
<sequence length="264" mass="29392">MPEGDSVYRLARRLHAASTGRTIVAGELRSGSQAGTKLDGRRIVSYDTHGKHLFTRFDDGWSLHTHLKMQGSWSVTRRPIPRAEMHRVRCRFALDDGATLWGIDVPVMEHAPTAEERLVRERLGPDPLRADWDAAEATRRLSRRPDRPTVATLLDQANLAGLGNLWVNELAFLRGIHPFAPIGRTDIAALVDLAARCLRVSATVPAMYQVTTGNRARGSTHWVVGRAGRPCLRCGTRIEVAAEVPDDPGRRRTWWCPRCQADAT</sequence>
<dbReference type="RefSeq" id="WP_322409057.1">
    <property type="nucleotide sequence ID" value="NZ_CP139779.1"/>
</dbReference>
<evidence type="ECO:0000256" key="13">
    <source>
        <dbReference type="PROSITE-ProRule" id="PRU00391"/>
    </source>
</evidence>
<dbReference type="InterPro" id="IPR010979">
    <property type="entry name" value="Ribosomal_uS13-like_H2TH"/>
</dbReference>
<keyword evidence="17" id="KW-1185">Reference proteome</keyword>